<keyword evidence="2" id="KW-0813">Transport</keyword>
<dbReference type="Gene3D" id="3.40.50.300">
    <property type="entry name" value="P-loop containing nucleotide triphosphate hydrolases"/>
    <property type="match status" value="1"/>
</dbReference>
<dbReference type="InterPro" id="IPR027417">
    <property type="entry name" value="P-loop_NTPase"/>
</dbReference>
<dbReference type="SMART" id="SM00382">
    <property type="entry name" value="AAA"/>
    <property type="match status" value="1"/>
</dbReference>
<dbReference type="InterPro" id="IPR003593">
    <property type="entry name" value="AAA+_ATPase"/>
</dbReference>
<keyword evidence="4 6" id="KW-0067">ATP-binding</keyword>
<evidence type="ECO:0000256" key="2">
    <source>
        <dbReference type="ARBA" id="ARBA00022448"/>
    </source>
</evidence>
<evidence type="ECO:0000256" key="1">
    <source>
        <dbReference type="ARBA" id="ARBA00005417"/>
    </source>
</evidence>
<keyword evidence="3" id="KW-0547">Nucleotide-binding</keyword>
<dbReference type="PROSITE" id="PS00211">
    <property type="entry name" value="ABC_TRANSPORTER_1"/>
    <property type="match status" value="1"/>
</dbReference>
<dbReference type="CDD" id="cd03268">
    <property type="entry name" value="ABC_BcrA_bacitracin_resist"/>
    <property type="match status" value="1"/>
</dbReference>
<dbReference type="InterPro" id="IPR017871">
    <property type="entry name" value="ABC_transporter-like_CS"/>
</dbReference>
<evidence type="ECO:0000313" key="7">
    <source>
        <dbReference type="Proteomes" id="UP001056500"/>
    </source>
</evidence>
<protein>
    <submittedName>
        <fullName evidence="6">ABC transporter ATP-binding protein</fullName>
    </submittedName>
</protein>
<organism evidence="6 7">
    <name type="scientific">Brevibacillus ruminantium</name>
    <dbReference type="NCBI Taxonomy" id="2950604"/>
    <lineage>
        <taxon>Bacteria</taxon>
        <taxon>Bacillati</taxon>
        <taxon>Bacillota</taxon>
        <taxon>Bacilli</taxon>
        <taxon>Bacillales</taxon>
        <taxon>Paenibacillaceae</taxon>
        <taxon>Brevibacillus</taxon>
    </lineage>
</organism>
<evidence type="ECO:0000259" key="5">
    <source>
        <dbReference type="PROSITE" id="PS50893"/>
    </source>
</evidence>
<dbReference type="GO" id="GO:0005524">
    <property type="term" value="F:ATP binding"/>
    <property type="evidence" value="ECO:0007669"/>
    <property type="project" value="UniProtKB-KW"/>
</dbReference>
<dbReference type="InterPro" id="IPR003439">
    <property type="entry name" value="ABC_transporter-like_ATP-bd"/>
</dbReference>
<name>A0ABY4WJW4_9BACL</name>
<dbReference type="Pfam" id="PF00005">
    <property type="entry name" value="ABC_tran"/>
    <property type="match status" value="1"/>
</dbReference>
<dbReference type="EMBL" id="CP098755">
    <property type="protein sequence ID" value="USG65629.1"/>
    <property type="molecule type" value="Genomic_DNA"/>
</dbReference>
<comment type="similarity">
    <text evidence="1">Belongs to the ABC transporter superfamily.</text>
</comment>
<sequence length="315" mass="35714">MTYIVTTNRLTKSFDGKEVVSNVNMKIRKGEIYGFLGPNGAGKTTVLKMLTNLVKPTAGEIRIFQQPLAPSSYELFKRMGNMIEYPIFYEKLTARENLELHCVYMGYHDKRAIGEALEMVNLTNIDNKPVKNFSLGMKQRLGIARALVTKPELLLLDEPINGLDPVGIKEMRSLFQVLSKEYGTTLLISSHILAEIEQIADTIGVISNGRLIEQVSMESIRGQNTEYIELVTTNRNKAVTVLEYNLQIKNFKIVDDNIIRIYETGVSQSAISKTLILHDVEVEAINKRTTTLEEYFLRLIREDNANTQLLTSRSY</sequence>
<dbReference type="SUPFAM" id="SSF52540">
    <property type="entry name" value="P-loop containing nucleoside triphosphate hydrolases"/>
    <property type="match status" value="1"/>
</dbReference>
<feature type="domain" description="ABC transporter" evidence="5">
    <location>
        <begin position="5"/>
        <end position="233"/>
    </location>
</feature>
<dbReference type="PANTHER" id="PTHR43335:SF8">
    <property type="entry name" value="ABC TRANSPORTER, ATP-BINDING PROTEIN"/>
    <property type="match status" value="1"/>
</dbReference>
<proteinExistence type="inferred from homology"/>
<dbReference type="PANTHER" id="PTHR43335">
    <property type="entry name" value="ABC TRANSPORTER, ATP-BINDING PROTEIN"/>
    <property type="match status" value="1"/>
</dbReference>
<evidence type="ECO:0000256" key="3">
    <source>
        <dbReference type="ARBA" id="ARBA00022741"/>
    </source>
</evidence>
<keyword evidence="7" id="KW-1185">Reference proteome</keyword>
<dbReference type="Proteomes" id="UP001056500">
    <property type="component" value="Chromosome"/>
</dbReference>
<evidence type="ECO:0000256" key="4">
    <source>
        <dbReference type="ARBA" id="ARBA00022840"/>
    </source>
</evidence>
<evidence type="ECO:0000313" key="6">
    <source>
        <dbReference type="EMBL" id="USG65629.1"/>
    </source>
</evidence>
<dbReference type="RefSeq" id="WP_251872716.1">
    <property type="nucleotide sequence ID" value="NZ_CP098755.1"/>
</dbReference>
<gene>
    <name evidence="6" type="ORF">NDK47_26620</name>
</gene>
<reference evidence="6" key="1">
    <citation type="submission" date="2022-06" db="EMBL/GenBank/DDBJ databases">
        <title>Genome sequencing of Brevibacillus sp. BB3-R1.</title>
        <authorList>
            <person name="Heo J."/>
            <person name="Lee D."/>
            <person name="Won M."/>
            <person name="Han B.-H."/>
            <person name="Hong S.-B."/>
            <person name="Kwon S.-W."/>
        </authorList>
    </citation>
    <scope>NUCLEOTIDE SEQUENCE</scope>
    <source>
        <strain evidence="6">BB3-R1</strain>
    </source>
</reference>
<dbReference type="PROSITE" id="PS50893">
    <property type="entry name" value="ABC_TRANSPORTER_2"/>
    <property type="match status" value="1"/>
</dbReference>
<accession>A0ABY4WJW4</accession>